<dbReference type="InterPro" id="IPR022783">
    <property type="entry name" value="GCFC_dom"/>
</dbReference>
<dbReference type="Pfam" id="PF01585">
    <property type="entry name" value="G-patch"/>
    <property type="match status" value="1"/>
</dbReference>
<name>A0A6A6G8V2_9PEZI</name>
<dbReference type="OrthoDB" id="4822at2759"/>
<dbReference type="InterPro" id="IPR045211">
    <property type="entry name" value="TFP11/STIP/Ntr1"/>
</dbReference>
<organism evidence="4 5">
    <name type="scientific">Elsinoe ampelina</name>
    <dbReference type="NCBI Taxonomy" id="302913"/>
    <lineage>
        <taxon>Eukaryota</taxon>
        <taxon>Fungi</taxon>
        <taxon>Dikarya</taxon>
        <taxon>Ascomycota</taxon>
        <taxon>Pezizomycotina</taxon>
        <taxon>Dothideomycetes</taxon>
        <taxon>Dothideomycetidae</taxon>
        <taxon>Myriangiales</taxon>
        <taxon>Elsinoaceae</taxon>
        <taxon>Elsinoe</taxon>
    </lineage>
</organism>
<feature type="region of interest" description="Disordered" evidence="2">
    <location>
        <begin position="1"/>
        <end position="37"/>
    </location>
</feature>
<feature type="region of interest" description="Disordered" evidence="2">
    <location>
        <begin position="67"/>
        <end position="136"/>
    </location>
</feature>
<dbReference type="GO" id="GO:0003677">
    <property type="term" value="F:DNA binding"/>
    <property type="evidence" value="ECO:0007669"/>
    <property type="project" value="UniProtKB-KW"/>
</dbReference>
<proteinExistence type="inferred from homology"/>
<dbReference type="Pfam" id="PF07842">
    <property type="entry name" value="GCFC"/>
    <property type="match status" value="1"/>
</dbReference>
<dbReference type="PANTHER" id="PTHR23329">
    <property type="entry name" value="TUFTELIN-INTERACTING PROTEIN 11-RELATED"/>
    <property type="match status" value="1"/>
</dbReference>
<keyword evidence="4" id="KW-0238">DNA-binding</keyword>
<feature type="compositionally biased region" description="Basic and acidic residues" evidence="2">
    <location>
        <begin position="76"/>
        <end position="96"/>
    </location>
</feature>
<dbReference type="GO" id="GO:0071008">
    <property type="term" value="C:U2-type post-mRNA release spliceosomal complex"/>
    <property type="evidence" value="ECO:0007669"/>
    <property type="project" value="TreeGrafter"/>
</dbReference>
<dbReference type="PROSITE" id="PS50174">
    <property type="entry name" value="G_PATCH"/>
    <property type="match status" value="1"/>
</dbReference>
<dbReference type="Proteomes" id="UP000799538">
    <property type="component" value="Unassembled WGS sequence"/>
</dbReference>
<evidence type="ECO:0000313" key="4">
    <source>
        <dbReference type="EMBL" id="KAF2221998.1"/>
    </source>
</evidence>
<dbReference type="PANTHER" id="PTHR23329:SF1">
    <property type="entry name" value="TUFTELIN-INTERACTING PROTEIN 11"/>
    <property type="match status" value="1"/>
</dbReference>
<sequence length="732" mass="81703">MEDRPPFKRKGDFPTTAARKTPKLSDGPKTGKMSFAQRMMAKMGHVEGQGLGKGGEGIINPIEVKLRPQGAGVGAVKEKTEQYKQEQRRAAEARGEEYEDSSDEERKKRKQRRERAREVRTAGGTATSAGEGGRRKMKYRTVEEVQAAAPGLELPEAMLGSIVDATGGQTKLLTSAAGLMSGGMVKAETEEEKIKKREKLELESFIEAWHGLQERKLHLEQHEGQLQLELNQMGDDIAKMKSVLAALAALTVTPEESTLGEASSWKDAVQRVQALQDSHRHEIESCGLGDAAVAVLAPVFKSEVDGWEPLEQPQLMVEDLIELRPILGISTDDEITINGGIDPSMRRYRKQKATSAFETLMYRSWLPKMRTSIMAWSPYDPQPMIELIQSWRPILPPFIYSNITDQLLVPKLSTALKSWSPRKRNSPAPHIWLFPWLPHLPPHHLDTKSHSSLLYEVIRALRSALSKWNIESGILPGLSQWSTLLNIQDILISHLLPRLAAHLSANLEIDPSDQKVDALDAVLAWKSYFKPEIFARLMVAELFPKLLAFLYEWLTSDGVDFDEIPLWLEWWSESVLPKDINRTKDVQAGWASLKKMVNDASNILEEGGDLASDLVPPAAGPTKPIIKDARVKKVVEEGRTETGARKMERTEVTFKDEVEAWCAEEDLMMLPLREAHQATGNPLFRITARFDGKGGVVCFIGGDVVWAQVKGERDMFKPAQLDSSLAARAGKK</sequence>
<evidence type="ECO:0000313" key="5">
    <source>
        <dbReference type="Proteomes" id="UP000799538"/>
    </source>
</evidence>
<feature type="compositionally biased region" description="Basic and acidic residues" evidence="2">
    <location>
        <begin position="1"/>
        <end position="12"/>
    </location>
</feature>
<keyword evidence="5" id="KW-1185">Reference proteome</keyword>
<dbReference type="AlphaFoldDB" id="A0A6A6G8V2"/>
<accession>A0A6A6G8V2</accession>
<comment type="similarity">
    <text evidence="1">Belongs to the TFP11/STIP family.</text>
</comment>
<dbReference type="GO" id="GO:0000390">
    <property type="term" value="P:spliceosomal complex disassembly"/>
    <property type="evidence" value="ECO:0007669"/>
    <property type="project" value="InterPro"/>
</dbReference>
<evidence type="ECO:0000256" key="2">
    <source>
        <dbReference type="SAM" id="MobiDB-lite"/>
    </source>
</evidence>
<dbReference type="InterPro" id="IPR000467">
    <property type="entry name" value="G_patch_dom"/>
</dbReference>
<dbReference type="SMART" id="SM00443">
    <property type="entry name" value="G_patch"/>
    <property type="match status" value="1"/>
</dbReference>
<evidence type="ECO:0000256" key="1">
    <source>
        <dbReference type="ARBA" id="ARBA00010900"/>
    </source>
</evidence>
<reference evidence="5" key="1">
    <citation type="journal article" date="2020" name="Stud. Mycol.">
        <title>101 Dothideomycetes genomes: A test case for predicting lifestyles and emergence of pathogens.</title>
        <authorList>
            <person name="Haridas S."/>
            <person name="Albert R."/>
            <person name="Binder M."/>
            <person name="Bloem J."/>
            <person name="LaButti K."/>
            <person name="Salamov A."/>
            <person name="Andreopoulos B."/>
            <person name="Baker S."/>
            <person name="Barry K."/>
            <person name="Bills G."/>
            <person name="Bluhm B."/>
            <person name="Cannon C."/>
            <person name="Castanera R."/>
            <person name="Culley D."/>
            <person name="Daum C."/>
            <person name="Ezra D."/>
            <person name="Gonzalez J."/>
            <person name="Henrissat B."/>
            <person name="Kuo A."/>
            <person name="Liang C."/>
            <person name="Lipzen A."/>
            <person name="Lutzoni F."/>
            <person name="Magnuson J."/>
            <person name="Mondo S."/>
            <person name="Nolan M."/>
            <person name="Ohm R."/>
            <person name="Pangilinan J."/>
            <person name="Park H.-J."/>
            <person name="Ramirez L."/>
            <person name="Alfaro M."/>
            <person name="Sun H."/>
            <person name="Tritt A."/>
            <person name="Yoshinaga Y."/>
            <person name="Zwiers L.-H."/>
            <person name="Turgeon B."/>
            <person name="Goodwin S."/>
            <person name="Spatafora J."/>
            <person name="Crous P."/>
            <person name="Grigoriev I."/>
        </authorList>
    </citation>
    <scope>NUCLEOTIDE SEQUENCE [LARGE SCALE GENOMIC DNA]</scope>
    <source>
        <strain evidence="5">CECT 20119</strain>
    </source>
</reference>
<dbReference type="EMBL" id="ML992509">
    <property type="protein sequence ID" value="KAF2221998.1"/>
    <property type="molecule type" value="Genomic_DNA"/>
</dbReference>
<protein>
    <submittedName>
        <fullName evidence="4">GC-rich sequence DNA-binding factor-like protein-domain-containing protein</fullName>
    </submittedName>
</protein>
<feature type="domain" description="G-patch" evidence="3">
    <location>
        <begin position="32"/>
        <end position="78"/>
    </location>
</feature>
<gene>
    <name evidence="4" type="ORF">BDZ85DRAFT_264722</name>
</gene>
<evidence type="ECO:0000259" key="3">
    <source>
        <dbReference type="PROSITE" id="PS50174"/>
    </source>
</evidence>